<reference evidence="2" key="1">
    <citation type="submission" date="2021-06" db="EMBL/GenBank/DDBJ databases">
        <authorList>
            <person name="Kallberg Y."/>
            <person name="Tangrot J."/>
            <person name="Rosling A."/>
        </authorList>
    </citation>
    <scope>NUCLEOTIDE SEQUENCE</scope>
    <source>
        <strain evidence="2">CL551</strain>
    </source>
</reference>
<keyword evidence="3" id="KW-1185">Reference proteome</keyword>
<evidence type="ECO:0000313" key="3">
    <source>
        <dbReference type="Proteomes" id="UP000789342"/>
    </source>
</evidence>
<evidence type="ECO:0000256" key="1">
    <source>
        <dbReference type="SAM" id="MobiDB-lite"/>
    </source>
</evidence>
<accession>A0A9N9G951</accession>
<feature type="region of interest" description="Disordered" evidence="1">
    <location>
        <begin position="1"/>
        <end position="21"/>
    </location>
</feature>
<evidence type="ECO:0000313" key="2">
    <source>
        <dbReference type="EMBL" id="CAG8593659.1"/>
    </source>
</evidence>
<sequence>MRLRQRKTVGRLSEASNGKSSCVCDRGRLSEAGNGKSSCRGKKDYGRLRILDATEKAILVRVNARSINLNIHQEINTLSLNKAKNINLDISEEEDQEEDINEIRIFYKKG</sequence>
<name>A0A9N9G951_9GLOM</name>
<dbReference type="EMBL" id="CAJVPV010005617">
    <property type="protein sequence ID" value="CAG8593659.1"/>
    <property type="molecule type" value="Genomic_DNA"/>
</dbReference>
<dbReference type="AlphaFoldDB" id="A0A9N9G951"/>
<dbReference type="Proteomes" id="UP000789342">
    <property type="component" value="Unassembled WGS sequence"/>
</dbReference>
<proteinExistence type="predicted"/>
<protein>
    <submittedName>
        <fullName evidence="2">3973_t:CDS:1</fullName>
    </submittedName>
</protein>
<gene>
    <name evidence="2" type="ORF">AMORRO_LOCUS7460</name>
</gene>
<organism evidence="2 3">
    <name type="scientific">Acaulospora morrowiae</name>
    <dbReference type="NCBI Taxonomy" id="94023"/>
    <lineage>
        <taxon>Eukaryota</taxon>
        <taxon>Fungi</taxon>
        <taxon>Fungi incertae sedis</taxon>
        <taxon>Mucoromycota</taxon>
        <taxon>Glomeromycotina</taxon>
        <taxon>Glomeromycetes</taxon>
        <taxon>Diversisporales</taxon>
        <taxon>Acaulosporaceae</taxon>
        <taxon>Acaulospora</taxon>
    </lineage>
</organism>
<comment type="caution">
    <text evidence="2">The sequence shown here is derived from an EMBL/GenBank/DDBJ whole genome shotgun (WGS) entry which is preliminary data.</text>
</comment>